<evidence type="ECO:0000313" key="3">
    <source>
        <dbReference type="Proteomes" id="UP000594480"/>
    </source>
</evidence>
<organism evidence="2 3">
    <name type="scientific">Microbacterium schleiferi</name>
    <dbReference type="NCBI Taxonomy" id="69362"/>
    <lineage>
        <taxon>Bacteria</taxon>
        <taxon>Bacillati</taxon>
        <taxon>Actinomycetota</taxon>
        <taxon>Actinomycetes</taxon>
        <taxon>Micrococcales</taxon>
        <taxon>Microbacteriaceae</taxon>
        <taxon>Microbacterium</taxon>
    </lineage>
</organism>
<dbReference type="Proteomes" id="UP000594480">
    <property type="component" value="Chromosome"/>
</dbReference>
<dbReference type="KEGG" id="msf:IT882_12145"/>
<feature type="transmembrane region" description="Helical" evidence="1">
    <location>
        <begin position="35"/>
        <end position="57"/>
    </location>
</feature>
<name>A0A7S8RH24_9MICO</name>
<dbReference type="RefSeq" id="WP_195692068.1">
    <property type="nucleotide sequence ID" value="NZ_CP064760.1"/>
</dbReference>
<reference evidence="2 3" key="1">
    <citation type="submission" date="2020-11" db="EMBL/GenBank/DDBJ databases">
        <title>Amino acid is mineralized and recycled by bacteria in oceanic microbiome.</title>
        <authorList>
            <person name="Zheng L.Y."/>
        </authorList>
    </citation>
    <scope>NUCLEOTIDE SEQUENCE [LARGE SCALE GENOMIC DNA]</scope>
    <source>
        <strain evidence="2 3">A32-1</strain>
    </source>
</reference>
<gene>
    <name evidence="2" type="ORF">IT882_12145</name>
</gene>
<evidence type="ECO:0000313" key="2">
    <source>
        <dbReference type="EMBL" id="QPE03977.1"/>
    </source>
</evidence>
<sequence length="246" mass="25404">MIPDVTMSPRFARALRAELVSHVREKLRPWWRRRAFLLGAGVFAATAAVGSGIAVAVSNVLPGGVETFSLSEPVGKTATGSGLIELGDPPAEATGVTLALTCDSPGTFHFDDGSQLTCTVGDEGSTVTVALPLTTPVSVTTDPDSAWTASAAYVISTTHPWAVNANGQTYGVVTSAGSPDLVAVVATNGKEGYVRSSELAEAAGDLDFRSPEAALEWQESVAGTTASLTVYLSDGTTEIGTFLIER</sequence>
<keyword evidence="1" id="KW-1133">Transmembrane helix</keyword>
<keyword evidence="1" id="KW-0472">Membrane</keyword>
<dbReference type="AlphaFoldDB" id="A0A7S8RH24"/>
<keyword evidence="1" id="KW-0812">Transmembrane</keyword>
<proteinExistence type="predicted"/>
<keyword evidence="3" id="KW-1185">Reference proteome</keyword>
<accession>A0A7S8RH24</accession>
<evidence type="ECO:0000256" key="1">
    <source>
        <dbReference type="SAM" id="Phobius"/>
    </source>
</evidence>
<protein>
    <submittedName>
        <fullName evidence="2">Peptidase M56 family protein</fullName>
    </submittedName>
</protein>
<dbReference type="EMBL" id="CP064760">
    <property type="protein sequence ID" value="QPE03977.1"/>
    <property type="molecule type" value="Genomic_DNA"/>
</dbReference>